<gene>
    <name evidence="2" type="ordered locus">FraEuI1c_5952</name>
</gene>
<protein>
    <recommendedName>
        <fullName evidence="1">PhnB-like domain-containing protein</fullName>
    </recommendedName>
</protein>
<name>E3IZL8_PSEI1</name>
<organism evidence="2 3">
    <name type="scientific">Pseudofrankia inefficax (strain DSM 45817 / CECT 9037 / DDB 130130 / EuI1c)</name>
    <name type="common">Frankia inefficax</name>
    <dbReference type="NCBI Taxonomy" id="298654"/>
    <lineage>
        <taxon>Bacteria</taxon>
        <taxon>Bacillati</taxon>
        <taxon>Actinomycetota</taxon>
        <taxon>Actinomycetes</taxon>
        <taxon>Frankiales</taxon>
        <taxon>Frankiaceae</taxon>
        <taxon>Pseudofrankia</taxon>
    </lineage>
</organism>
<dbReference type="CDD" id="cd06588">
    <property type="entry name" value="PhnB_like"/>
    <property type="match status" value="1"/>
</dbReference>
<keyword evidence="3" id="KW-1185">Reference proteome</keyword>
<dbReference type="PANTHER" id="PTHR33990">
    <property type="entry name" value="PROTEIN YJDN-RELATED"/>
    <property type="match status" value="1"/>
</dbReference>
<dbReference type="PIRSF" id="PIRSF021700">
    <property type="entry name" value="3_dmu_93_MTrfase"/>
    <property type="match status" value="1"/>
</dbReference>
<dbReference type="InterPro" id="IPR009725">
    <property type="entry name" value="3_dmu_93_MTrfase"/>
</dbReference>
<dbReference type="OrthoDB" id="9806473at2"/>
<dbReference type="RefSeq" id="WP_013427054.1">
    <property type="nucleotide sequence ID" value="NC_014666.1"/>
</dbReference>
<sequence length="168" mass="18363">MPKQTTFLWFDHQAHEAAEFYVGLFPNSKILDVTHYGPDTPGTPGSVQTVWFSLDGQEYIALNGGPLFPFTEAVSIMIHCGSQEEVDHYWYGLIAGGGAESSCGWLKDRYGLSWQVVPAGLFDLLGDPDPDRAYRATQAMLASSRLDIAEIRRAADGLPDTAATPPRA</sequence>
<feature type="domain" description="PhnB-like" evidence="1">
    <location>
        <begin position="3"/>
        <end position="117"/>
    </location>
</feature>
<dbReference type="KEGG" id="fri:FraEuI1c_5952"/>
<evidence type="ECO:0000313" key="3">
    <source>
        <dbReference type="Proteomes" id="UP000002484"/>
    </source>
</evidence>
<evidence type="ECO:0000259" key="1">
    <source>
        <dbReference type="Pfam" id="PF06983"/>
    </source>
</evidence>
<reference evidence="2 3" key="1">
    <citation type="submission" date="2010-10" db="EMBL/GenBank/DDBJ databases">
        <title>Complete sequence of Frankia sp. EuI1c.</title>
        <authorList>
            <consortium name="US DOE Joint Genome Institute"/>
            <person name="Lucas S."/>
            <person name="Copeland A."/>
            <person name="Lapidus A."/>
            <person name="Cheng J.-F."/>
            <person name="Bruce D."/>
            <person name="Goodwin L."/>
            <person name="Pitluck S."/>
            <person name="Chertkov O."/>
            <person name="Detter J.C."/>
            <person name="Han C."/>
            <person name="Tapia R."/>
            <person name="Land M."/>
            <person name="Hauser L."/>
            <person name="Jeffries C."/>
            <person name="Kyrpides N."/>
            <person name="Ivanova N."/>
            <person name="Mikhailova N."/>
            <person name="Beauchemin N."/>
            <person name="Sen A."/>
            <person name="Sur S.A."/>
            <person name="Gtari M."/>
            <person name="Wall L."/>
            <person name="Tisa L."/>
            <person name="Woyke T."/>
        </authorList>
    </citation>
    <scope>NUCLEOTIDE SEQUENCE [LARGE SCALE GENOMIC DNA]</scope>
    <source>
        <strain evidence="3">DSM 45817 / CECT 9037 / EuI1c</strain>
    </source>
</reference>
<dbReference type="SUPFAM" id="SSF54593">
    <property type="entry name" value="Glyoxalase/Bleomycin resistance protein/Dihydroxybiphenyl dioxygenase"/>
    <property type="match status" value="1"/>
</dbReference>
<dbReference type="InterPro" id="IPR028973">
    <property type="entry name" value="PhnB-like"/>
</dbReference>
<dbReference type="Gene3D" id="3.10.180.10">
    <property type="entry name" value="2,3-Dihydroxybiphenyl 1,2-Dioxygenase, domain 1"/>
    <property type="match status" value="1"/>
</dbReference>
<dbReference type="STRING" id="298654.FraEuI1c_5952"/>
<dbReference type="EMBL" id="CP002299">
    <property type="protein sequence ID" value="ADP83936.1"/>
    <property type="molecule type" value="Genomic_DNA"/>
</dbReference>
<dbReference type="AlphaFoldDB" id="E3IZL8"/>
<dbReference type="eggNOG" id="COG3865">
    <property type="taxonomic scope" value="Bacteria"/>
</dbReference>
<accession>E3IZL8</accession>
<dbReference type="HOGENOM" id="CLU_046006_22_1_11"/>
<dbReference type="Proteomes" id="UP000002484">
    <property type="component" value="Chromosome"/>
</dbReference>
<dbReference type="PANTHER" id="PTHR33990:SF2">
    <property type="entry name" value="PHNB-LIKE DOMAIN-CONTAINING PROTEIN"/>
    <property type="match status" value="1"/>
</dbReference>
<proteinExistence type="predicted"/>
<dbReference type="InParanoid" id="E3IZL8"/>
<dbReference type="Pfam" id="PF06983">
    <property type="entry name" value="3-dmu-9_3-mt"/>
    <property type="match status" value="1"/>
</dbReference>
<dbReference type="InterPro" id="IPR029068">
    <property type="entry name" value="Glyas_Bleomycin-R_OHBP_Dase"/>
</dbReference>
<evidence type="ECO:0000313" key="2">
    <source>
        <dbReference type="EMBL" id="ADP83936.1"/>
    </source>
</evidence>